<sequence length="171" mass="19009">LTRELRVWARLKHKNVLELIGYSLNPQMTTARFISPFMSNGNIDEFLAKAPSPVSYKLRLLGDILNGLIYLHSSSPPICHADIKPENILITELVEAVLCDFGLAQLADGQPSGLTTTKTIKGSTRYMSPELLEENAVHTLSSDIWAYGCLVFKVMTGSLPYCRARTDQQII</sequence>
<organism evidence="4 5">
    <name type="scientific">Tulasnella calospora MUT 4182</name>
    <dbReference type="NCBI Taxonomy" id="1051891"/>
    <lineage>
        <taxon>Eukaryota</taxon>
        <taxon>Fungi</taxon>
        <taxon>Dikarya</taxon>
        <taxon>Basidiomycota</taxon>
        <taxon>Agaricomycotina</taxon>
        <taxon>Agaricomycetes</taxon>
        <taxon>Cantharellales</taxon>
        <taxon>Tulasnellaceae</taxon>
        <taxon>Tulasnella</taxon>
    </lineage>
</organism>
<dbReference type="GO" id="GO:0004672">
    <property type="term" value="F:protein kinase activity"/>
    <property type="evidence" value="ECO:0007669"/>
    <property type="project" value="InterPro"/>
</dbReference>
<name>A0A0C3Q5I6_9AGAM</name>
<keyword evidence="5" id="KW-1185">Reference proteome</keyword>
<dbReference type="PROSITE" id="PS00108">
    <property type="entry name" value="PROTEIN_KINASE_ST"/>
    <property type="match status" value="1"/>
</dbReference>
<dbReference type="InterPro" id="IPR000719">
    <property type="entry name" value="Prot_kinase_dom"/>
</dbReference>
<evidence type="ECO:0000259" key="3">
    <source>
        <dbReference type="PROSITE" id="PS50011"/>
    </source>
</evidence>
<dbReference type="OrthoDB" id="4062651at2759"/>
<dbReference type="GO" id="GO:0005886">
    <property type="term" value="C:plasma membrane"/>
    <property type="evidence" value="ECO:0007669"/>
    <property type="project" value="TreeGrafter"/>
</dbReference>
<dbReference type="Pfam" id="PF00069">
    <property type="entry name" value="Pkinase"/>
    <property type="match status" value="1"/>
</dbReference>
<accession>A0A0C3Q5I6</accession>
<dbReference type="HOGENOM" id="CLU_000288_7_18_1"/>
<feature type="non-terminal residue" evidence="4">
    <location>
        <position position="171"/>
    </location>
</feature>
<dbReference type="AlphaFoldDB" id="A0A0C3Q5I6"/>
<evidence type="ECO:0000313" key="5">
    <source>
        <dbReference type="Proteomes" id="UP000054248"/>
    </source>
</evidence>
<feature type="domain" description="Protein kinase" evidence="3">
    <location>
        <begin position="1"/>
        <end position="171"/>
    </location>
</feature>
<dbReference type="EMBL" id="KN823256">
    <property type="protein sequence ID" value="KIO18841.1"/>
    <property type="molecule type" value="Genomic_DNA"/>
</dbReference>
<dbReference type="PANTHER" id="PTHR27001">
    <property type="entry name" value="OS01G0253100 PROTEIN"/>
    <property type="match status" value="1"/>
</dbReference>
<keyword evidence="1" id="KW-0547">Nucleotide-binding</keyword>
<dbReference type="Proteomes" id="UP000054248">
    <property type="component" value="Unassembled WGS sequence"/>
</dbReference>
<dbReference type="SUPFAM" id="SSF56112">
    <property type="entry name" value="Protein kinase-like (PK-like)"/>
    <property type="match status" value="1"/>
</dbReference>
<dbReference type="InterPro" id="IPR011009">
    <property type="entry name" value="Kinase-like_dom_sf"/>
</dbReference>
<dbReference type="SMART" id="SM00220">
    <property type="entry name" value="S_TKc"/>
    <property type="match status" value="1"/>
</dbReference>
<dbReference type="GO" id="GO:0005524">
    <property type="term" value="F:ATP binding"/>
    <property type="evidence" value="ECO:0007669"/>
    <property type="project" value="UniProtKB-KW"/>
</dbReference>
<evidence type="ECO:0000256" key="2">
    <source>
        <dbReference type="ARBA" id="ARBA00022840"/>
    </source>
</evidence>
<evidence type="ECO:0000313" key="4">
    <source>
        <dbReference type="EMBL" id="KIO18841.1"/>
    </source>
</evidence>
<evidence type="ECO:0000256" key="1">
    <source>
        <dbReference type="ARBA" id="ARBA00022741"/>
    </source>
</evidence>
<reference evidence="4 5" key="1">
    <citation type="submission" date="2014-04" db="EMBL/GenBank/DDBJ databases">
        <authorList>
            <consortium name="DOE Joint Genome Institute"/>
            <person name="Kuo A."/>
            <person name="Girlanda M."/>
            <person name="Perotto S."/>
            <person name="Kohler A."/>
            <person name="Nagy L.G."/>
            <person name="Floudas D."/>
            <person name="Copeland A."/>
            <person name="Barry K.W."/>
            <person name="Cichocki N."/>
            <person name="Veneault-Fourrey C."/>
            <person name="LaButti K."/>
            <person name="Lindquist E.A."/>
            <person name="Lipzen A."/>
            <person name="Lundell T."/>
            <person name="Morin E."/>
            <person name="Murat C."/>
            <person name="Sun H."/>
            <person name="Tunlid A."/>
            <person name="Henrissat B."/>
            <person name="Grigoriev I.V."/>
            <person name="Hibbett D.S."/>
            <person name="Martin F."/>
            <person name="Nordberg H.P."/>
            <person name="Cantor M.N."/>
            <person name="Hua S.X."/>
        </authorList>
    </citation>
    <scope>NUCLEOTIDE SEQUENCE [LARGE SCALE GENOMIC DNA]</scope>
    <source>
        <strain evidence="4 5">MUT 4182</strain>
    </source>
</reference>
<dbReference type="STRING" id="1051891.A0A0C3Q5I6"/>
<reference evidence="5" key="2">
    <citation type="submission" date="2015-01" db="EMBL/GenBank/DDBJ databases">
        <title>Evolutionary Origins and Diversification of the Mycorrhizal Mutualists.</title>
        <authorList>
            <consortium name="DOE Joint Genome Institute"/>
            <consortium name="Mycorrhizal Genomics Consortium"/>
            <person name="Kohler A."/>
            <person name="Kuo A."/>
            <person name="Nagy L.G."/>
            <person name="Floudas D."/>
            <person name="Copeland A."/>
            <person name="Barry K.W."/>
            <person name="Cichocki N."/>
            <person name="Veneault-Fourrey C."/>
            <person name="LaButti K."/>
            <person name="Lindquist E.A."/>
            <person name="Lipzen A."/>
            <person name="Lundell T."/>
            <person name="Morin E."/>
            <person name="Murat C."/>
            <person name="Riley R."/>
            <person name="Ohm R."/>
            <person name="Sun H."/>
            <person name="Tunlid A."/>
            <person name="Henrissat B."/>
            <person name="Grigoriev I.V."/>
            <person name="Hibbett D.S."/>
            <person name="Martin F."/>
        </authorList>
    </citation>
    <scope>NUCLEOTIDE SEQUENCE [LARGE SCALE GENOMIC DNA]</scope>
    <source>
        <strain evidence="5">MUT 4182</strain>
    </source>
</reference>
<proteinExistence type="predicted"/>
<dbReference type="PANTHER" id="PTHR27001:SF931">
    <property type="entry name" value="OS11G0664100 PROTEIN"/>
    <property type="match status" value="1"/>
</dbReference>
<dbReference type="InterPro" id="IPR008271">
    <property type="entry name" value="Ser/Thr_kinase_AS"/>
</dbReference>
<feature type="non-terminal residue" evidence="4">
    <location>
        <position position="1"/>
    </location>
</feature>
<dbReference type="Gene3D" id="1.10.510.10">
    <property type="entry name" value="Transferase(Phosphotransferase) domain 1"/>
    <property type="match status" value="1"/>
</dbReference>
<keyword evidence="2" id="KW-0067">ATP-binding</keyword>
<dbReference type="PROSITE" id="PS50011">
    <property type="entry name" value="PROTEIN_KINASE_DOM"/>
    <property type="match status" value="1"/>
</dbReference>
<protein>
    <recommendedName>
        <fullName evidence="3">Protein kinase domain-containing protein</fullName>
    </recommendedName>
</protein>
<gene>
    <name evidence="4" type="ORF">M407DRAFT_60719</name>
</gene>